<evidence type="ECO:0000256" key="14">
    <source>
        <dbReference type="RuleBase" id="RU003615"/>
    </source>
</evidence>
<gene>
    <name evidence="19" type="ORF">R5R35_000495</name>
</gene>
<evidence type="ECO:0000256" key="9">
    <source>
        <dbReference type="ARBA" id="ARBA00022837"/>
    </source>
</evidence>
<evidence type="ECO:0000256" key="2">
    <source>
        <dbReference type="ARBA" id="ARBA00001913"/>
    </source>
</evidence>
<evidence type="ECO:0000259" key="17">
    <source>
        <dbReference type="SMART" id="SM00632"/>
    </source>
</evidence>
<comment type="similarity">
    <text evidence="4 14">Belongs to the glycosyl hydrolase 13 family.</text>
</comment>
<feature type="chain" id="PRO_5042860426" description="Alpha-amylase" evidence="16">
    <location>
        <begin position="25"/>
        <end position="505"/>
    </location>
</feature>
<dbReference type="SUPFAM" id="SSF51011">
    <property type="entry name" value="Glycosyl hydrolase domain"/>
    <property type="match status" value="1"/>
</dbReference>
<evidence type="ECO:0000256" key="4">
    <source>
        <dbReference type="ARBA" id="ARBA00008061"/>
    </source>
</evidence>
<dbReference type="InterPro" id="IPR017853">
    <property type="entry name" value="GH"/>
</dbReference>
<feature type="domain" description="Glycosyl hydrolase family 13 catalytic" evidence="18">
    <location>
        <begin position="35"/>
        <end position="405"/>
    </location>
</feature>
<evidence type="ECO:0000313" key="20">
    <source>
        <dbReference type="Proteomes" id="UP001378592"/>
    </source>
</evidence>
<evidence type="ECO:0000256" key="6">
    <source>
        <dbReference type="ARBA" id="ARBA00012595"/>
    </source>
</evidence>
<organism evidence="19 20">
    <name type="scientific">Gryllus longicercus</name>
    <dbReference type="NCBI Taxonomy" id="2509291"/>
    <lineage>
        <taxon>Eukaryota</taxon>
        <taxon>Metazoa</taxon>
        <taxon>Ecdysozoa</taxon>
        <taxon>Arthropoda</taxon>
        <taxon>Hexapoda</taxon>
        <taxon>Insecta</taxon>
        <taxon>Pterygota</taxon>
        <taxon>Neoptera</taxon>
        <taxon>Polyneoptera</taxon>
        <taxon>Orthoptera</taxon>
        <taxon>Ensifera</taxon>
        <taxon>Gryllidea</taxon>
        <taxon>Grylloidea</taxon>
        <taxon>Gryllidae</taxon>
        <taxon>Gryllinae</taxon>
        <taxon>Gryllus</taxon>
    </lineage>
</organism>
<keyword evidence="12 15" id="KW-0119">Carbohydrate metabolism</keyword>
<dbReference type="SUPFAM" id="SSF51445">
    <property type="entry name" value="(Trans)glycosidases"/>
    <property type="match status" value="1"/>
</dbReference>
<dbReference type="Gene3D" id="3.20.20.80">
    <property type="entry name" value="Glycosidases"/>
    <property type="match status" value="1"/>
</dbReference>
<keyword evidence="10" id="KW-1015">Disulfide bond</keyword>
<comment type="cofactor">
    <cofactor evidence="3">
        <name>chloride</name>
        <dbReference type="ChEBI" id="CHEBI:17996"/>
    </cofactor>
</comment>
<keyword evidence="13 15" id="KW-0326">Glycosidase</keyword>
<dbReference type="Pfam" id="PF02806">
    <property type="entry name" value="Alpha-amylase_C"/>
    <property type="match status" value="1"/>
</dbReference>
<dbReference type="Pfam" id="PF00128">
    <property type="entry name" value="Alpha-amylase"/>
    <property type="match status" value="1"/>
</dbReference>
<evidence type="ECO:0000256" key="5">
    <source>
        <dbReference type="ARBA" id="ARBA00011245"/>
    </source>
</evidence>
<keyword evidence="16" id="KW-0732">Signal</keyword>
<accession>A0AAN9V9K6</accession>
<dbReference type="SMART" id="SM00642">
    <property type="entry name" value="Aamy"/>
    <property type="match status" value="1"/>
</dbReference>
<dbReference type="GO" id="GO:0004556">
    <property type="term" value="F:alpha-amylase activity"/>
    <property type="evidence" value="ECO:0007669"/>
    <property type="project" value="UniProtKB-UniRule"/>
</dbReference>
<comment type="cofactor">
    <cofactor evidence="2">
        <name>Ca(2+)</name>
        <dbReference type="ChEBI" id="CHEBI:29108"/>
    </cofactor>
</comment>
<evidence type="ECO:0000256" key="8">
    <source>
        <dbReference type="ARBA" id="ARBA00022801"/>
    </source>
</evidence>
<dbReference type="InterPro" id="IPR006047">
    <property type="entry name" value="GH13_cat_dom"/>
</dbReference>
<feature type="domain" description="Alpha-amylase C-terminal" evidence="17">
    <location>
        <begin position="414"/>
        <end position="502"/>
    </location>
</feature>
<feature type="signal peptide" evidence="16">
    <location>
        <begin position="1"/>
        <end position="24"/>
    </location>
</feature>
<dbReference type="EMBL" id="JAZDUA010000465">
    <property type="protein sequence ID" value="KAK7792215.1"/>
    <property type="molecule type" value="Genomic_DNA"/>
</dbReference>
<dbReference type="SMART" id="SM00632">
    <property type="entry name" value="Aamy_C"/>
    <property type="match status" value="1"/>
</dbReference>
<dbReference type="InterPro" id="IPR013780">
    <property type="entry name" value="Glyco_hydro_b"/>
</dbReference>
<protein>
    <recommendedName>
        <fullName evidence="6 15">Alpha-amylase</fullName>
        <ecNumber evidence="6 15">3.2.1.1</ecNumber>
    </recommendedName>
</protein>
<dbReference type="InterPro" id="IPR006046">
    <property type="entry name" value="Alpha_amylase"/>
</dbReference>
<dbReference type="GO" id="GO:0046872">
    <property type="term" value="F:metal ion binding"/>
    <property type="evidence" value="ECO:0007669"/>
    <property type="project" value="UniProtKB-KW"/>
</dbReference>
<keyword evidence="11" id="KW-0868">Chloride</keyword>
<dbReference type="InterPro" id="IPR031319">
    <property type="entry name" value="A-amylase_C"/>
</dbReference>
<keyword evidence="8 15" id="KW-0378">Hydrolase</keyword>
<evidence type="ECO:0000256" key="1">
    <source>
        <dbReference type="ARBA" id="ARBA00000548"/>
    </source>
</evidence>
<dbReference type="Gene3D" id="2.60.40.1180">
    <property type="entry name" value="Golgi alpha-mannosidase II"/>
    <property type="match status" value="1"/>
</dbReference>
<evidence type="ECO:0000256" key="7">
    <source>
        <dbReference type="ARBA" id="ARBA00022723"/>
    </source>
</evidence>
<evidence type="ECO:0000256" key="10">
    <source>
        <dbReference type="ARBA" id="ARBA00023157"/>
    </source>
</evidence>
<dbReference type="Proteomes" id="UP001378592">
    <property type="component" value="Unassembled WGS sequence"/>
</dbReference>
<evidence type="ECO:0000256" key="12">
    <source>
        <dbReference type="ARBA" id="ARBA00023277"/>
    </source>
</evidence>
<name>A0AAN9V9K6_9ORTH</name>
<dbReference type="CDD" id="cd11317">
    <property type="entry name" value="AmyAc_bac_euk_AmyA"/>
    <property type="match status" value="1"/>
</dbReference>
<evidence type="ECO:0000256" key="15">
    <source>
        <dbReference type="RuleBase" id="RU361134"/>
    </source>
</evidence>
<keyword evidence="7" id="KW-0479">Metal-binding</keyword>
<comment type="caution">
    <text evidence="19">The sequence shown here is derived from an EMBL/GenBank/DDBJ whole genome shotgun (WGS) entry which is preliminary data.</text>
</comment>
<keyword evidence="20" id="KW-1185">Reference proteome</keyword>
<proteinExistence type="inferred from homology"/>
<sequence length="505" mass="56401">MACGLRALAVCVALAAATPTPTRAQKNPYALPGRSAVVHLFEWKFRDIARECEEFLAPMGYAAVQTSPIAEHLSQPKKGHPWWERYQPMSFRIVSRSGNESRFAEMVERCNYVGVRVYVDVVFNHMTGPLKPARSIAGTSADGINRNYPEVPFHSNHFNPKCDIHTYNDVNQVRNCLLSGLNDLNQTNTYVREKIIDFLNRLIDHGVAGFRVDAAKHMWPADLEYIYSQVKNLSARHGFAPGLRPFIYQEVIDLGGEGVKKTDYNAFARVTEFKYGAEIGNVFRGHNAMKWLKNFGSEWGLLPSGDALVFVDNHDNQRGHGAGGPTIITHKEPRLYKMAVAFMLSWPYGYPRVMSSYSFNNTDKGPPINKNSSIKNVTITSNGKCGNGWVCEHRWPAIVNMIEFRNKVDGTAVANWWDNGNYQIAYSRGDKGFIVFNEEMGADLKQILKTGLAEGSYCDVISGKKMRNKCTGRTVDVGKDGNAAITLLKEEEGVLAIHIGSKIHG</sequence>
<dbReference type="EC" id="3.2.1.1" evidence="6 15"/>
<dbReference type="PRINTS" id="PR00110">
    <property type="entry name" value="ALPHAAMYLASE"/>
</dbReference>
<dbReference type="PANTHER" id="PTHR43447">
    <property type="entry name" value="ALPHA-AMYLASE"/>
    <property type="match status" value="1"/>
</dbReference>
<comment type="catalytic activity">
    <reaction evidence="1 15">
        <text>Endohydrolysis of (1-&gt;4)-alpha-D-glucosidic linkages in polysaccharides containing three or more (1-&gt;4)-alpha-linked D-glucose units.</text>
        <dbReference type="EC" id="3.2.1.1"/>
    </reaction>
</comment>
<comment type="subunit">
    <text evidence="5">Monomer.</text>
</comment>
<keyword evidence="9" id="KW-0106">Calcium</keyword>
<dbReference type="AlphaFoldDB" id="A0AAN9V9K6"/>
<evidence type="ECO:0000256" key="11">
    <source>
        <dbReference type="ARBA" id="ARBA00023214"/>
    </source>
</evidence>
<evidence type="ECO:0000256" key="3">
    <source>
        <dbReference type="ARBA" id="ARBA00001923"/>
    </source>
</evidence>
<evidence type="ECO:0000259" key="18">
    <source>
        <dbReference type="SMART" id="SM00642"/>
    </source>
</evidence>
<evidence type="ECO:0000256" key="13">
    <source>
        <dbReference type="ARBA" id="ARBA00023295"/>
    </source>
</evidence>
<dbReference type="GO" id="GO:0005975">
    <property type="term" value="P:carbohydrate metabolic process"/>
    <property type="evidence" value="ECO:0007669"/>
    <property type="project" value="InterPro"/>
</dbReference>
<reference evidence="19 20" key="1">
    <citation type="submission" date="2024-03" db="EMBL/GenBank/DDBJ databases">
        <title>The genome assembly and annotation of the cricket Gryllus longicercus Weissman &amp; Gray.</title>
        <authorList>
            <person name="Szrajer S."/>
            <person name="Gray D."/>
            <person name="Ylla G."/>
        </authorList>
    </citation>
    <scope>NUCLEOTIDE SEQUENCE [LARGE SCALE GENOMIC DNA]</scope>
    <source>
        <strain evidence="19">DAG 2021-001</strain>
        <tissue evidence="19">Whole body minus gut</tissue>
    </source>
</reference>
<dbReference type="InterPro" id="IPR006048">
    <property type="entry name" value="A-amylase/branching_C"/>
</dbReference>
<evidence type="ECO:0000256" key="16">
    <source>
        <dbReference type="SAM" id="SignalP"/>
    </source>
</evidence>
<evidence type="ECO:0000313" key="19">
    <source>
        <dbReference type="EMBL" id="KAK7792215.1"/>
    </source>
</evidence>